<dbReference type="EMBL" id="PRDL01000001">
    <property type="protein sequence ID" value="MBE8717953.1"/>
    <property type="molecule type" value="Genomic_DNA"/>
</dbReference>
<evidence type="ECO:0000313" key="2">
    <source>
        <dbReference type="Proteomes" id="UP000652567"/>
    </source>
</evidence>
<proteinExistence type="predicted"/>
<organism evidence="1 2">
    <name type="scientific">Cellvibrio polysaccharolyticus</name>
    <dbReference type="NCBI Taxonomy" id="2082724"/>
    <lineage>
        <taxon>Bacteria</taxon>
        <taxon>Pseudomonadati</taxon>
        <taxon>Pseudomonadota</taxon>
        <taxon>Gammaproteobacteria</taxon>
        <taxon>Cellvibrionales</taxon>
        <taxon>Cellvibrionaceae</taxon>
        <taxon>Cellvibrio</taxon>
    </lineage>
</organism>
<dbReference type="AlphaFoldDB" id="A0A928V376"/>
<protein>
    <submittedName>
        <fullName evidence="1">Uncharacterized protein</fullName>
    </submittedName>
</protein>
<dbReference type="Proteomes" id="UP000652567">
    <property type="component" value="Unassembled WGS sequence"/>
</dbReference>
<sequence>MANRVFYGGCQSGYRTWYPVIAARRQLPANYLFLTAALTVIGNPTRYLMVEQDMLFIITWPP</sequence>
<keyword evidence="2" id="KW-1185">Reference proteome</keyword>
<accession>A0A928V376</accession>
<reference evidence="1" key="1">
    <citation type="submission" date="2018-07" db="EMBL/GenBank/DDBJ databases">
        <title>Genome assembly of strain Ka43.</title>
        <authorList>
            <person name="Kukolya J."/>
            <person name="Nagy I."/>
            <person name="Horvath B."/>
            <person name="Toth A."/>
        </authorList>
    </citation>
    <scope>NUCLEOTIDE SEQUENCE</scope>
    <source>
        <strain evidence="1">KB43</strain>
    </source>
</reference>
<comment type="caution">
    <text evidence="1">The sequence shown here is derived from an EMBL/GenBank/DDBJ whole genome shotgun (WGS) entry which is preliminary data.</text>
</comment>
<evidence type="ECO:0000313" key="1">
    <source>
        <dbReference type="EMBL" id="MBE8717953.1"/>
    </source>
</evidence>
<name>A0A928V376_9GAMM</name>
<gene>
    <name evidence="1" type="ORF">C4F51_12235</name>
</gene>